<dbReference type="RefSeq" id="XP_009166417.1">
    <property type="nucleotide sequence ID" value="XM_009168153.1"/>
</dbReference>
<dbReference type="AlphaFoldDB" id="A0A074ZVD2"/>
<dbReference type="OrthoDB" id="10030815at2759"/>
<accession>A0A074ZVD2</accession>
<feature type="region of interest" description="Disordered" evidence="1">
    <location>
        <begin position="61"/>
        <end position="81"/>
    </location>
</feature>
<organism evidence="2 3">
    <name type="scientific">Opisthorchis viverrini</name>
    <name type="common">Southeast Asian liver fluke</name>
    <dbReference type="NCBI Taxonomy" id="6198"/>
    <lineage>
        <taxon>Eukaryota</taxon>
        <taxon>Metazoa</taxon>
        <taxon>Spiralia</taxon>
        <taxon>Lophotrochozoa</taxon>
        <taxon>Platyhelminthes</taxon>
        <taxon>Trematoda</taxon>
        <taxon>Digenea</taxon>
        <taxon>Opisthorchiida</taxon>
        <taxon>Opisthorchiata</taxon>
        <taxon>Opisthorchiidae</taxon>
        <taxon>Opisthorchis</taxon>
    </lineage>
</organism>
<sequence length="135" mass="14835">MLRKILPIELSELIRRATSTDVVILAGRVNAQASRLSPLESHLGGRLAVDARPQTFASRNTAATNCKSTESRGHKPPVEGHISRLPFLLGHTTEFRPRHGASTPDCSLFFRPSQVNKKHVNPSSLKNYRSSALSI</sequence>
<dbReference type="CTD" id="20317805"/>
<dbReference type="GeneID" id="20317805"/>
<dbReference type="KEGG" id="ovi:T265_03618"/>
<dbReference type="EMBL" id="KL596671">
    <property type="protein sequence ID" value="KER29822.1"/>
    <property type="molecule type" value="Genomic_DNA"/>
</dbReference>
<dbReference type="Proteomes" id="UP000054324">
    <property type="component" value="Unassembled WGS sequence"/>
</dbReference>
<evidence type="ECO:0000256" key="1">
    <source>
        <dbReference type="SAM" id="MobiDB-lite"/>
    </source>
</evidence>
<proteinExistence type="predicted"/>
<gene>
    <name evidence="2" type="ORF">T265_03618</name>
</gene>
<name>A0A074ZVD2_OPIVI</name>
<reference evidence="2 3" key="1">
    <citation type="submission" date="2013-11" db="EMBL/GenBank/DDBJ databases">
        <title>Opisthorchis viverrini - life in the bile duct.</title>
        <authorList>
            <person name="Young N.D."/>
            <person name="Nagarajan N."/>
            <person name="Lin S.J."/>
            <person name="Korhonen P.K."/>
            <person name="Jex A.R."/>
            <person name="Hall R.S."/>
            <person name="Safavi-Hemami H."/>
            <person name="Kaewkong W."/>
            <person name="Bertrand D."/>
            <person name="Gao S."/>
            <person name="Seet Q."/>
            <person name="Wongkham S."/>
            <person name="Teh B.T."/>
            <person name="Wongkham C."/>
            <person name="Intapan P.M."/>
            <person name="Maleewong W."/>
            <person name="Yang X."/>
            <person name="Hu M."/>
            <person name="Wang Z."/>
            <person name="Hofmann A."/>
            <person name="Sternberg P.W."/>
            <person name="Tan P."/>
            <person name="Wang J."/>
            <person name="Gasser R.B."/>
        </authorList>
    </citation>
    <scope>NUCLEOTIDE SEQUENCE [LARGE SCALE GENOMIC DNA]</scope>
</reference>
<feature type="compositionally biased region" description="Basic and acidic residues" evidence="1">
    <location>
        <begin position="69"/>
        <end position="81"/>
    </location>
</feature>
<evidence type="ECO:0000313" key="3">
    <source>
        <dbReference type="Proteomes" id="UP000054324"/>
    </source>
</evidence>
<evidence type="ECO:0000313" key="2">
    <source>
        <dbReference type="EMBL" id="KER29822.1"/>
    </source>
</evidence>
<keyword evidence="3" id="KW-1185">Reference proteome</keyword>
<protein>
    <submittedName>
        <fullName evidence="2">Uncharacterized protein</fullName>
    </submittedName>
</protein>